<protein>
    <submittedName>
        <fullName evidence="2">Uncharacterized protein</fullName>
    </submittedName>
</protein>
<name>A0ABX0QFV4_9BACT</name>
<dbReference type="Proteomes" id="UP000606008">
    <property type="component" value="Unassembled WGS sequence"/>
</dbReference>
<dbReference type="RefSeq" id="WP_085413306.1">
    <property type="nucleotide sequence ID" value="NZ_WAEL01000004.1"/>
</dbReference>
<organism evidence="2 3">
    <name type="scientific">Fibrivirga algicola</name>
    <dbReference type="NCBI Taxonomy" id="2950420"/>
    <lineage>
        <taxon>Bacteria</taxon>
        <taxon>Pseudomonadati</taxon>
        <taxon>Bacteroidota</taxon>
        <taxon>Cytophagia</taxon>
        <taxon>Cytophagales</taxon>
        <taxon>Spirosomataceae</taxon>
        <taxon>Fibrivirga</taxon>
    </lineage>
</organism>
<keyword evidence="3" id="KW-1185">Reference proteome</keyword>
<accession>A0ABX0QFV4</accession>
<feature type="transmembrane region" description="Helical" evidence="1">
    <location>
        <begin position="28"/>
        <end position="44"/>
    </location>
</feature>
<feature type="transmembrane region" description="Helical" evidence="1">
    <location>
        <begin position="51"/>
        <end position="72"/>
    </location>
</feature>
<keyword evidence="1" id="KW-1133">Transmembrane helix</keyword>
<proteinExistence type="predicted"/>
<evidence type="ECO:0000313" key="3">
    <source>
        <dbReference type="Proteomes" id="UP000606008"/>
    </source>
</evidence>
<feature type="transmembrane region" description="Helical" evidence="1">
    <location>
        <begin position="7"/>
        <end position="22"/>
    </location>
</feature>
<keyword evidence="1" id="KW-0812">Transmembrane</keyword>
<dbReference type="EMBL" id="WAEL01000004">
    <property type="protein sequence ID" value="NID11270.1"/>
    <property type="molecule type" value="Genomic_DNA"/>
</dbReference>
<evidence type="ECO:0000313" key="2">
    <source>
        <dbReference type="EMBL" id="NID11270.1"/>
    </source>
</evidence>
<comment type="caution">
    <text evidence="2">The sequence shown here is derived from an EMBL/GenBank/DDBJ whole genome shotgun (WGS) entry which is preliminary data.</text>
</comment>
<evidence type="ECO:0000256" key="1">
    <source>
        <dbReference type="SAM" id="Phobius"/>
    </source>
</evidence>
<gene>
    <name evidence="2" type="ORF">F7231_13920</name>
</gene>
<sequence>MRFFIECLPYLSGVLIGLYLANRVNKPLPVGWLVGIFVSIGLLINRLSGELFPLVVVDTGVVLVVSVVTYYARRMVSGL</sequence>
<keyword evidence="1" id="KW-0472">Membrane</keyword>
<reference evidence="2" key="1">
    <citation type="submission" date="2024-05" db="EMBL/GenBank/DDBJ databases">
        <authorList>
            <person name="Jung D.-H."/>
        </authorList>
    </citation>
    <scope>NUCLEOTIDE SEQUENCE</scope>
    <source>
        <strain evidence="2">JA-25</strain>
    </source>
</reference>